<evidence type="ECO:0000256" key="1">
    <source>
        <dbReference type="SAM" id="MobiDB-lite"/>
    </source>
</evidence>
<dbReference type="GeneID" id="19323494"/>
<keyword evidence="3" id="KW-1185">Reference proteome</keyword>
<feature type="region of interest" description="Disordered" evidence="1">
    <location>
        <begin position="463"/>
        <end position="486"/>
    </location>
</feature>
<feature type="region of interest" description="Disordered" evidence="1">
    <location>
        <begin position="53"/>
        <end position="95"/>
    </location>
</feature>
<name>R8BPR3_PHAM7</name>
<organism evidence="2 3">
    <name type="scientific">Phaeoacremonium minimum (strain UCR-PA7)</name>
    <name type="common">Esca disease fungus</name>
    <name type="synonym">Togninia minima</name>
    <dbReference type="NCBI Taxonomy" id="1286976"/>
    <lineage>
        <taxon>Eukaryota</taxon>
        <taxon>Fungi</taxon>
        <taxon>Dikarya</taxon>
        <taxon>Ascomycota</taxon>
        <taxon>Pezizomycotina</taxon>
        <taxon>Sordariomycetes</taxon>
        <taxon>Sordariomycetidae</taxon>
        <taxon>Togniniales</taxon>
        <taxon>Togniniaceae</taxon>
        <taxon>Phaeoacremonium</taxon>
    </lineage>
</organism>
<dbReference type="Proteomes" id="UP000014074">
    <property type="component" value="Unassembled WGS sequence"/>
</dbReference>
<evidence type="ECO:0000313" key="3">
    <source>
        <dbReference type="Proteomes" id="UP000014074"/>
    </source>
</evidence>
<dbReference type="EMBL" id="KB933008">
    <property type="protein sequence ID" value="EOO01334.1"/>
    <property type="molecule type" value="Genomic_DNA"/>
</dbReference>
<dbReference type="RefSeq" id="XP_007913918.1">
    <property type="nucleotide sequence ID" value="XM_007915727.1"/>
</dbReference>
<feature type="compositionally biased region" description="Low complexity" evidence="1">
    <location>
        <begin position="76"/>
        <end position="85"/>
    </location>
</feature>
<proteinExistence type="predicted"/>
<protein>
    <submittedName>
        <fullName evidence="2">Uncharacterized protein</fullName>
    </submittedName>
</protein>
<feature type="compositionally biased region" description="Basic and acidic residues" evidence="1">
    <location>
        <begin position="86"/>
        <end position="95"/>
    </location>
</feature>
<gene>
    <name evidence="2" type="ORF">UCRPA7_3171</name>
</gene>
<reference evidence="3" key="1">
    <citation type="journal article" date="2013" name="Genome Announc.">
        <title>Draft genome sequence of the ascomycete Phaeoacremonium aleophilum strain UCR-PA7, a causal agent of the esca disease complex in grapevines.</title>
        <authorList>
            <person name="Blanco-Ulate B."/>
            <person name="Rolshausen P."/>
            <person name="Cantu D."/>
        </authorList>
    </citation>
    <scope>NUCLEOTIDE SEQUENCE [LARGE SCALE GENOMIC DNA]</scope>
    <source>
        <strain evidence="3">UCR-PA7</strain>
    </source>
</reference>
<dbReference type="KEGG" id="tmn:UCRPA7_3171"/>
<feature type="compositionally biased region" description="Low complexity" evidence="1">
    <location>
        <begin position="285"/>
        <end position="312"/>
    </location>
</feature>
<feature type="compositionally biased region" description="Polar residues" evidence="1">
    <location>
        <begin position="346"/>
        <end position="356"/>
    </location>
</feature>
<evidence type="ECO:0000313" key="2">
    <source>
        <dbReference type="EMBL" id="EOO01334.1"/>
    </source>
</evidence>
<sequence>MEDSLPRTVGDDVDGVPERARALAGFGTSPASQGIECASPPLRATVFVSKDTDPDVSASASAGDGTICHGDGDQNSEASMAAEASSHGDHAQAQQEHKIVLPNPTLPCSVVRALVALDQYRKGTRSPESVAIIPMKAGEFDLLVNYLFEPAERADVSGYAGRAPSIYDGGAWTATISEQKAHADHNETETLGLGLGLGLGLRLDEDRLRAFVQRSKIKWDYLFALQQLAIIMNETKLQLALKSSFPQLCLDTARETANRPGHREYETLLANLVVKTEHMYKFEDNISSDSNYSPQSNSTDSSKRSLSASANSPDTAMNKPYSLRLTPRLHTPVPGQSAPEEDSDGSDQSSCVRSQTVDSVIQQKRLRVGLRIPDPCMAFEIQFSYPRPSEVVEALLSVFAGDIHCIVCLCVEYRNQKTRFHQIYNPPPYDVQVKIWRYVARDGDKPPGVSYAVHDLRISNQTNAAAQGHSHATKDTNDGGDTNRTPETVDFYLRDFHRDLPADVLVHVPRQAILDQVDQALEKLRFNDADDLEGNERIKDRKTSRPDEECRF</sequence>
<feature type="region of interest" description="Disordered" evidence="1">
    <location>
        <begin position="285"/>
        <end position="356"/>
    </location>
</feature>
<dbReference type="AlphaFoldDB" id="R8BPR3"/>
<dbReference type="HOGENOM" id="CLU_493624_0_0_1"/>
<accession>R8BPR3</accession>